<feature type="domain" description="Glycoside hydrolase family 2 immunoglobulin-like beta-sandwich" evidence="13">
    <location>
        <begin position="239"/>
        <end position="290"/>
    </location>
</feature>
<dbReference type="Gene3D" id="2.60.120.260">
    <property type="entry name" value="Galactose-binding domain-like"/>
    <property type="match status" value="1"/>
</dbReference>
<evidence type="ECO:0000313" key="18">
    <source>
        <dbReference type="Proteomes" id="UP000005561"/>
    </source>
</evidence>
<dbReference type="InterPro" id="IPR008979">
    <property type="entry name" value="Galactose-bd-like_sf"/>
</dbReference>
<dbReference type="GO" id="GO:0005576">
    <property type="term" value="C:extracellular region"/>
    <property type="evidence" value="ECO:0007669"/>
    <property type="project" value="UniProtKB-SubCell"/>
</dbReference>
<evidence type="ECO:0000256" key="12">
    <source>
        <dbReference type="ARBA" id="ARBA00041614"/>
    </source>
</evidence>
<dbReference type="EC" id="3.2.1.25" evidence="5"/>
<comment type="pathway">
    <text evidence="3">Glycan metabolism; N-glycan degradation.</text>
</comment>
<dbReference type="InterPro" id="IPR050887">
    <property type="entry name" value="Beta-mannosidase_GH2"/>
</dbReference>
<evidence type="ECO:0000256" key="1">
    <source>
        <dbReference type="ARBA" id="ARBA00000829"/>
    </source>
</evidence>
<dbReference type="InterPro" id="IPR006102">
    <property type="entry name" value="Ig-like_GH2"/>
</dbReference>
<feature type="domain" description="Beta-mannosidase-like galactose-binding" evidence="16">
    <location>
        <begin position="24"/>
        <end position="182"/>
    </location>
</feature>
<gene>
    <name evidence="17" type="ORF">BRYFOR_07840</name>
</gene>
<dbReference type="STRING" id="168384.SAMN05660368_00907"/>
<dbReference type="Proteomes" id="UP000005561">
    <property type="component" value="Unassembled WGS sequence"/>
</dbReference>
<proteinExistence type="inferred from homology"/>
<dbReference type="InterPro" id="IPR013783">
    <property type="entry name" value="Ig-like_fold"/>
</dbReference>
<comment type="similarity">
    <text evidence="10">Belongs to the glycosyl hydrolase 2 family. Beta-mannosidase B subfamily.</text>
</comment>
<dbReference type="InterPro" id="IPR041625">
    <property type="entry name" value="Beta-mannosidase_Ig"/>
</dbReference>
<dbReference type="Gene3D" id="3.20.20.80">
    <property type="entry name" value="Glycosidases"/>
    <property type="match status" value="1"/>
</dbReference>
<evidence type="ECO:0000256" key="11">
    <source>
        <dbReference type="ARBA" id="ARBA00041069"/>
    </source>
</evidence>
<dbReference type="Pfam" id="PF17786">
    <property type="entry name" value="Mannosidase_ig"/>
    <property type="match status" value="1"/>
</dbReference>
<evidence type="ECO:0000256" key="8">
    <source>
        <dbReference type="ARBA" id="ARBA00023180"/>
    </source>
</evidence>
<comment type="subunit">
    <text evidence="4">Homodimer.</text>
</comment>
<sequence>MTGREIMERQLLRDGWHLLWKGRALPASVPFSVYHDLLAHGEIEDPYYRDNAEAALALSAEDYTYDCDFRAEAALSSCREVLLHFDGVDTLADIYLNGTLLGHTCNMHREWEFPVKELLREGDNRLEVRFYSPVRYMEEKVREQGSIPCNTDTLDGFNYLRKSSCMSGWDWAPKLPDMGIFRPVTLLGVCDERIYSVLIRQKHMEGKVCLSFDVDTLRRRTGGEVAYRVMVTAPDGSVQRRDDSPRELVIEQPALWWPRGYGGQPLYTVRVEALADGAVQDVWERRIGLRTMGMKIEKDAWGESFAHEINGIAIFAMGADYIPEDCLLPRFSRERTERLLAQCAEANYNTIRVWGGAGYPEDWFFDLCDEYGFLVWEDLMFACSTYRLTEEFEENISQEIAENIRRIRHHACLGLWCGNNEMEGMIMDGYTRDPHLIGDYTRMYSYVIPGIVKREDPDAFYWPSSPSSGGDFDEPEAESRGDAHYWKVWHGYQPFPDYRRHNFRYASEFGFESLPALKTIESFTLPEDRNIFSYVMDRHQRSENGYAKMMVYMAQYFRYPENLSDLVYASQLLQAQAMRYAVEHWRRHRGECMGAIIWQLNDCWPVTSWSSIDYFGRWKALHYFERRFFAPVLLSCCEEGLLTQNPNLNARPYTVEKSVRLHVANETMQEQNVTVRYSLRDADSQLIGQEKEISVQVPPLSGVWLEKEEFPQADLLEHHVFYTCVQEGGVISSGSVLFSMPKFYNYRNPQLSVRREGSELIVTAAAYASGVELQNENEDWVLSDNYFDMEAGERRVQILSGNAGHIRVRSVYEIGR</sequence>
<evidence type="ECO:0000256" key="6">
    <source>
        <dbReference type="ARBA" id="ARBA00022525"/>
    </source>
</evidence>
<dbReference type="GO" id="GO:0006516">
    <property type="term" value="P:glycoprotein catabolic process"/>
    <property type="evidence" value="ECO:0007669"/>
    <property type="project" value="TreeGrafter"/>
</dbReference>
<comment type="catalytic activity">
    <reaction evidence="1">
        <text>Hydrolysis of terminal, non-reducing beta-D-mannose residues in beta-D-mannosides.</text>
        <dbReference type="EC" id="3.2.1.25"/>
    </reaction>
</comment>
<dbReference type="InterPro" id="IPR041447">
    <property type="entry name" value="Mannosidase_ig"/>
</dbReference>
<accession>C6LGT0</accession>
<keyword evidence="7 17" id="KW-0378">Hydrolase</keyword>
<evidence type="ECO:0000259" key="14">
    <source>
        <dbReference type="Pfam" id="PF17753"/>
    </source>
</evidence>
<dbReference type="AlphaFoldDB" id="C6LGT0"/>
<dbReference type="SUPFAM" id="SSF51445">
    <property type="entry name" value="(Trans)glycosidases"/>
    <property type="match status" value="1"/>
</dbReference>
<organism evidence="17 18">
    <name type="scientific">Marvinbryantia formatexigens DSM 14469</name>
    <dbReference type="NCBI Taxonomy" id="478749"/>
    <lineage>
        <taxon>Bacteria</taxon>
        <taxon>Bacillati</taxon>
        <taxon>Bacillota</taxon>
        <taxon>Clostridia</taxon>
        <taxon>Lachnospirales</taxon>
        <taxon>Lachnospiraceae</taxon>
        <taxon>Marvinbryantia</taxon>
    </lineage>
</organism>
<dbReference type="PANTHER" id="PTHR43730">
    <property type="entry name" value="BETA-MANNOSIDASE"/>
    <property type="match status" value="1"/>
</dbReference>
<keyword evidence="9" id="KW-0326">Glycosidase</keyword>
<evidence type="ECO:0000256" key="9">
    <source>
        <dbReference type="ARBA" id="ARBA00023295"/>
    </source>
</evidence>
<feature type="domain" description="Beta-mannosidase Ig-fold" evidence="14">
    <location>
        <begin position="747"/>
        <end position="813"/>
    </location>
</feature>
<evidence type="ECO:0000259" key="15">
    <source>
        <dbReference type="Pfam" id="PF17786"/>
    </source>
</evidence>
<evidence type="ECO:0000259" key="13">
    <source>
        <dbReference type="Pfam" id="PF00703"/>
    </source>
</evidence>
<evidence type="ECO:0000256" key="3">
    <source>
        <dbReference type="ARBA" id="ARBA00004740"/>
    </source>
</evidence>
<dbReference type="Pfam" id="PF22666">
    <property type="entry name" value="Glyco_hydro_2_N2"/>
    <property type="match status" value="1"/>
</dbReference>
<evidence type="ECO:0000256" key="2">
    <source>
        <dbReference type="ARBA" id="ARBA00004613"/>
    </source>
</evidence>
<evidence type="ECO:0000313" key="17">
    <source>
        <dbReference type="EMBL" id="EET60280.1"/>
    </source>
</evidence>
<comment type="subcellular location">
    <subcellularLocation>
        <location evidence="2">Secreted</location>
    </subcellularLocation>
</comment>
<dbReference type="SUPFAM" id="SSF49303">
    <property type="entry name" value="beta-Galactosidase/glucuronidase domain"/>
    <property type="match status" value="2"/>
</dbReference>
<evidence type="ECO:0000259" key="16">
    <source>
        <dbReference type="Pfam" id="PF22666"/>
    </source>
</evidence>
<keyword evidence="6" id="KW-0964">Secreted</keyword>
<dbReference type="eggNOG" id="COG3250">
    <property type="taxonomic scope" value="Bacteria"/>
</dbReference>
<dbReference type="FunFam" id="3.20.20.80:FF:000050">
    <property type="entry name" value="Beta-mannosidase B"/>
    <property type="match status" value="1"/>
</dbReference>
<evidence type="ECO:0000256" key="4">
    <source>
        <dbReference type="ARBA" id="ARBA00011738"/>
    </source>
</evidence>
<dbReference type="Pfam" id="PF17753">
    <property type="entry name" value="Ig_mannosidase"/>
    <property type="match status" value="1"/>
</dbReference>
<dbReference type="GO" id="GO:0004567">
    <property type="term" value="F:beta-mannosidase activity"/>
    <property type="evidence" value="ECO:0007669"/>
    <property type="project" value="UniProtKB-EC"/>
</dbReference>
<keyword evidence="8" id="KW-0325">Glycoprotein</keyword>
<dbReference type="Gene3D" id="2.60.40.10">
    <property type="entry name" value="Immunoglobulins"/>
    <property type="match status" value="2"/>
</dbReference>
<dbReference type="InterPro" id="IPR036156">
    <property type="entry name" value="Beta-gal/glucu_dom_sf"/>
</dbReference>
<evidence type="ECO:0000256" key="5">
    <source>
        <dbReference type="ARBA" id="ARBA00012754"/>
    </source>
</evidence>
<reference evidence="17" key="1">
    <citation type="submission" date="2009-07" db="EMBL/GenBank/DDBJ databases">
        <authorList>
            <person name="Weinstock G."/>
            <person name="Sodergren E."/>
            <person name="Clifton S."/>
            <person name="Fulton L."/>
            <person name="Fulton B."/>
            <person name="Courtney L."/>
            <person name="Fronick C."/>
            <person name="Harrison M."/>
            <person name="Strong C."/>
            <person name="Farmer C."/>
            <person name="Delahaunty K."/>
            <person name="Markovic C."/>
            <person name="Hall O."/>
            <person name="Minx P."/>
            <person name="Tomlinson C."/>
            <person name="Mitreva M."/>
            <person name="Nelson J."/>
            <person name="Hou S."/>
            <person name="Wollam A."/>
            <person name="Pepin K.H."/>
            <person name="Johnson M."/>
            <person name="Bhonagiri V."/>
            <person name="Nash W.E."/>
            <person name="Warren W."/>
            <person name="Chinwalla A."/>
            <person name="Mardis E.R."/>
            <person name="Wilson R.K."/>
        </authorList>
    </citation>
    <scope>NUCLEOTIDE SEQUENCE [LARGE SCALE GENOMIC DNA]</scope>
    <source>
        <strain evidence="17">DSM 14469</strain>
    </source>
</reference>
<dbReference type="InterPro" id="IPR017853">
    <property type="entry name" value="GH"/>
</dbReference>
<dbReference type="Pfam" id="PF00703">
    <property type="entry name" value="Glyco_hydro_2"/>
    <property type="match status" value="1"/>
</dbReference>
<feature type="domain" description="Mannosidase Ig/CBM-like" evidence="15">
    <location>
        <begin position="658"/>
        <end position="742"/>
    </location>
</feature>
<dbReference type="GO" id="GO:0005975">
    <property type="term" value="P:carbohydrate metabolic process"/>
    <property type="evidence" value="ECO:0007669"/>
    <property type="project" value="InterPro"/>
</dbReference>
<evidence type="ECO:0000256" key="10">
    <source>
        <dbReference type="ARBA" id="ARBA00038429"/>
    </source>
</evidence>
<dbReference type="SUPFAM" id="SSF49785">
    <property type="entry name" value="Galactose-binding domain-like"/>
    <property type="match status" value="1"/>
</dbReference>
<dbReference type="EMBL" id="ACCL02000012">
    <property type="protein sequence ID" value="EET60280.1"/>
    <property type="molecule type" value="Genomic_DNA"/>
</dbReference>
<comment type="caution">
    <text evidence="17">The sequence shown here is derived from an EMBL/GenBank/DDBJ whole genome shotgun (WGS) entry which is preliminary data.</text>
</comment>
<dbReference type="PANTHER" id="PTHR43730:SF1">
    <property type="entry name" value="BETA-MANNOSIDASE"/>
    <property type="match status" value="1"/>
</dbReference>
<evidence type="ECO:0000256" key="7">
    <source>
        <dbReference type="ARBA" id="ARBA00022801"/>
    </source>
</evidence>
<protein>
    <recommendedName>
        <fullName evidence="11">Beta-mannosidase B</fullName>
        <ecNumber evidence="5">3.2.1.25</ecNumber>
    </recommendedName>
    <alternativeName>
        <fullName evidence="12">Mannanase B</fullName>
    </alternativeName>
</protein>
<dbReference type="InterPro" id="IPR054593">
    <property type="entry name" value="Beta-mannosidase-like_N2"/>
</dbReference>
<name>C6LGT0_9FIRM</name>
<keyword evidence="18" id="KW-1185">Reference proteome</keyword>